<reference evidence="3" key="1">
    <citation type="submission" date="2025-08" db="UniProtKB">
        <authorList>
            <consortium name="RefSeq"/>
        </authorList>
    </citation>
    <scope>IDENTIFICATION</scope>
</reference>
<dbReference type="Proteomes" id="UP001515500">
    <property type="component" value="Chromosome 12"/>
</dbReference>
<dbReference type="RefSeq" id="XP_039135736.1">
    <property type="nucleotide sequence ID" value="XM_039279802.1"/>
</dbReference>
<feature type="domain" description="Retrovirus-related Pol polyprotein from transposon TNT 1-94-like beta-barrel" evidence="1">
    <location>
        <begin position="152"/>
        <end position="229"/>
    </location>
</feature>
<name>A0AB40CAA7_DIOCR</name>
<proteinExistence type="predicted"/>
<accession>A0AB40CAA7</accession>
<dbReference type="Pfam" id="PF22936">
    <property type="entry name" value="Pol_BBD"/>
    <property type="match status" value="1"/>
</dbReference>
<dbReference type="AlphaFoldDB" id="A0AB40CAA7"/>
<sequence length="245" mass="27289">MKMKNGKKIQEFISHVLDIVYQIRALGEDVPEHAVVGKISRSLTPGFKHVVSSIVEAKDLRTLTEEVEDKAHSQCISVAEDEGEEGVVSPLLDNNKDKEYNAMCVKNMDTLMNSVGTMMTKKVNVVEETKEEEESCLFMVTKNFTCETNSSWLINSGCYNHMSGNKDLFHRLEDMAHQTVRLGDGKVLNVASVGLVSLHSNSGKQNMLHNVQYVPQLAHNLLSVGQLMASVYSVVFLMKNVRSKA</sequence>
<evidence type="ECO:0000259" key="1">
    <source>
        <dbReference type="Pfam" id="PF22936"/>
    </source>
</evidence>
<dbReference type="Pfam" id="PF14223">
    <property type="entry name" value="Retrotran_gag_2"/>
    <property type="match status" value="1"/>
</dbReference>
<keyword evidence="2" id="KW-1185">Reference proteome</keyword>
<dbReference type="InterPro" id="IPR054722">
    <property type="entry name" value="PolX-like_BBD"/>
</dbReference>
<evidence type="ECO:0000313" key="3">
    <source>
        <dbReference type="RefSeq" id="XP_039135736.1"/>
    </source>
</evidence>
<dbReference type="GeneID" id="120273158"/>
<gene>
    <name evidence="3" type="primary">LOC120273158</name>
</gene>
<protein>
    <submittedName>
        <fullName evidence="3">Uncharacterized protein LOC120273158</fullName>
    </submittedName>
</protein>
<evidence type="ECO:0000313" key="2">
    <source>
        <dbReference type="Proteomes" id="UP001515500"/>
    </source>
</evidence>
<organism evidence="2 3">
    <name type="scientific">Dioscorea cayennensis subsp. rotundata</name>
    <name type="common">White Guinea yam</name>
    <name type="synonym">Dioscorea rotundata</name>
    <dbReference type="NCBI Taxonomy" id="55577"/>
    <lineage>
        <taxon>Eukaryota</taxon>
        <taxon>Viridiplantae</taxon>
        <taxon>Streptophyta</taxon>
        <taxon>Embryophyta</taxon>
        <taxon>Tracheophyta</taxon>
        <taxon>Spermatophyta</taxon>
        <taxon>Magnoliopsida</taxon>
        <taxon>Liliopsida</taxon>
        <taxon>Dioscoreales</taxon>
        <taxon>Dioscoreaceae</taxon>
        <taxon>Dioscorea</taxon>
    </lineage>
</organism>